<accession>A0A0F9TW28</accession>
<reference evidence="1" key="1">
    <citation type="journal article" date="2015" name="Nature">
        <title>Complex archaea that bridge the gap between prokaryotes and eukaryotes.</title>
        <authorList>
            <person name="Spang A."/>
            <person name="Saw J.H."/>
            <person name="Jorgensen S.L."/>
            <person name="Zaremba-Niedzwiedzka K."/>
            <person name="Martijn J."/>
            <person name="Lind A.E."/>
            <person name="van Eijk R."/>
            <person name="Schleper C."/>
            <person name="Guy L."/>
            <person name="Ettema T.J."/>
        </authorList>
    </citation>
    <scope>NUCLEOTIDE SEQUENCE</scope>
</reference>
<dbReference type="AlphaFoldDB" id="A0A0F9TW28"/>
<sequence length="55" mass="6324">MNRRQLLKTICAAPLIGLVKPKDIIEPVKWVKYSTPCDTTSNVGIEWFRYDMGII</sequence>
<organism evidence="1">
    <name type="scientific">marine sediment metagenome</name>
    <dbReference type="NCBI Taxonomy" id="412755"/>
    <lineage>
        <taxon>unclassified sequences</taxon>
        <taxon>metagenomes</taxon>
        <taxon>ecological metagenomes</taxon>
    </lineage>
</organism>
<protein>
    <submittedName>
        <fullName evidence="1">Uncharacterized protein</fullName>
    </submittedName>
</protein>
<comment type="caution">
    <text evidence="1">The sequence shown here is derived from an EMBL/GenBank/DDBJ whole genome shotgun (WGS) entry which is preliminary data.</text>
</comment>
<evidence type="ECO:0000313" key="1">
    <source>
        <dbReference type="EMBL" id="KKN79157.1"/>
    </source>
</evidence>
<name>A0A0F9TW28_9ZZZZ</name>
<dbReference type="EMBL" id="LAZR01000252">
    <property type="protein sequence ID" value="KKN79157.1"/>
    <property type="molecule type" value="Genomic_DNA"/>
</dbReference>
<gene>
    <name evidence="1" type="ORF">LCGC14_0343500</name>
</gene>
<proteinExistence type="predicted"/>